<proteinExistence type="predicted"/>
<evidence type="ECO:0000313" key="2">
    <source>
        <dbReference type="Proteomes" id="UP001227543"/>
    </source>
</evidence>
<accession>A0ABQ9QH75</accession>
<name>A0ABQ9QH75_9PEZI</name>
<evidence type="ECO:0000313" key="1">
    <source>
        <dbReference type="EMBL" id="KAK1468086.1"/>
    </source>
</evidence>
<organism evidence="1 2">
    <name type="scientific">Colletotrichum tamarilloi</name>
    <dbReference type="NCBI Taxonomy" id="1209934"/>
    <lineage>
        <taxon>Eukaryota</taxon>
        <taxon>Fungi</taxon>
        <taxon>Dikarya</taxon>
        <taxon>Ascomycota</taxon>
        <taxon>Pezizomycotina</taxon>
        <taxon>Sordariomycetes</taxon>
        <taxon>Hypocreomycetidae</taxon>
        <taxon>Glomerellales</taxon>
        <taxon>Glomerellaceae</taxon>
        <taxon>Colletotrichum</taxon>
        <taxon>Colletotrichum acutatum species complex</taxon>
    </lineage>
</organism>
<dbReference type="RefSeq" id="XP_060372469.1">
    <property type="nucleotide sequence ID" value="XM_060532956.1"/>
</dbReference>
<reference evidence="1 2" key="1">
    <citation type="submission" date="2016-10" db="EMBL/GenBank/DDBJ databases">
        <title>The genome sequence of Colletotrichum fioriniae PJ7.</title>
        <authorList>
            <person name="Baroncelli R."/>
        </authorList>
    </citation>
    <scope>NUCLEOTIDE SEQUENCE [LARGE SCALE GENOMIC DNA]</scope>
    <source>
        <strain evidence="1 2">Tom-12</strain>
    </source>
</reference>
<gene>
    <name evidence="1" type="ORF">CTAM01_16964</name>
</gene>
<dbReference type="Proteomes" id="UP001227543">
    <property type="component" value="Unassembled WGS sequence"/>
</dbReference>
<comment type="caution">
    <text evidence="1">The sequence shown here is derived from an EMBL/GenBank/DDBJ whole genome shotgun (WGS) entry which is preliminary data.</text>
</comment>
<keyword evidence="2" id="KW-1185">Reference proteome</keyword>
<protein>
    <submittedName>
        <fullName evidence="1">Uncharacterized protein</fullName>
    </submittedName>
</protein>
<sequence length="256" mass="27371">MSPLLNGGVLKINLKAVALWPGSSWCSEWVKPVFKLVLCALKDMIVSPATGQVLVETRSGGRVLNEQTAPQPYCRWMWAPIGKSLLSLSGKLAESQGQSLLASPIWDLKNAGATPKKASGKVTSKTCSGQVLPEQMLASYVAASTTSSHILGLVQIAPTGGQLRPFAHSKLASCTLTRPIMDQELKLSGSTISSCGCLQLLREGFACTDLRSWGFSTISDVIAELGDRIHPACWTVDSSLTQEHFSLCSPARPMVD</sequence>
<dbReference type="EMBL" id="MLFU01000293">
    <property type="protein sequence ID" value="KAK1468086.1"/>
    <property type="molecule type" value="Genomic_DNA"/>
</dbReference>
<dbReference type="GeneID" id="85417194"/>